<evidence type="ECO:0000256" key="6">
    <source>
        <dbReference type="ARBA" id="ARBA00023002"/>
    </source>
</evidence>
<dbReference type="GO" id="GO:0004146">
    <property type="term" value="F:dihydrofolate reductase activity"/>
    <property type="evidence" value="ECO:0007669"/>
    <property type="project" value="UniProtKB-EC"/>
</dbReference>
<comment type="pathway">
    <text evidence="1">Cofactor biosynthesis; tetrahydrofolate biosynthesis; 5,6,7,8-tetrahydrofolate from 7,8-dihydrofolate: step 1/1.</text>
</comment>
<reference evidence="10" key="1">
    <citation type="journal article" date="2018" name="Nat. Microbiol.">
        <title>Leveraging single-cell genomics to expand the fungal tree of life.</title>
        <authorList>
            <person name="Ahrendt S.R."/>
            <person name="Quandt C.A."/>
            <person name="Ciobanu D."/>
            <person name="Clum A."/>
            <person name="Salamov A."/>
            <person name="Andreopoulos B."/>
            <person name="Cheng J.F."/>
            <person name="Woyke T."/>
            <person name="Pelin A."/>
            <person name="Henrissat B."/>
            <person name="Reynolds N.K."/>
            <person name="Benny G.L."/>
            <person name="Smith M.E."/>
            <person name="James T.Y."/>
            <person name="Grigoriev I.V."/>
        </authorList>
    </citation>
    <scope>NUCLEOTIDE SEQUENCE [LARGE SCALE GENOMIC DNA]</scope>
</reference>
<dbReference type="AlphaFoldDB" id="A0A4P9VZ04"/>
<dbReference type="GO" id="GO:0046452">
    <property type="term" value="P:dihydrofolate metabolic process"/>
    <property type="evidence" value="ECO:0007669"/>
    <property type="project" value="TreeGrafter"/>
</dbReference>
<keyword evidence="6" id="KW-0560">Oxidoreductase</keyword>
<feature type="domain" description="DHFR" evidence="8">
    <location>
        <begin position="4"/>
        <end position="167"/>
    </location>
</feature>
<dbReference type="Proteomes" id="UP000269721">
    <property type="component" value="Unassembled WGS sequence"/>
</dbReference>
<dbReference type="EC" id="1.5.1.3" evidence="2"/>
<dbReference type="GO" id="GO:0046654">
    <property type="term" value="P:tetrahydrofolate biosynthetic process"/>
    <property type="evidence" value="ECO:0007669"/>
    <property type="project" value="UniProtKB-UniPathway"/>
</dbReference>
<evidence type="ECO:0000256" key="3">
    <source>
        <dbReference type="ARBA" id="ARBA00018886"/>
    </source>
</evidence>
<gene>
    <name evidence="9" type="ORF">BDK51DRAFT_17361</name>
</gene>
<sequence>MLRTLSIIVCLDRNNGIGKNGKIPWDNPIDLKYFRVVTTGSGHNVVIMGRKTWDSLSKRPLGSRINIILSKCRDVEEDIKTFDNVHHCRNKSDCLSLISGMVGVDNVFVIGGAEIYNEFMENCNKLYLSRLDDCFDCDVFFKFMSSQWKKISVVKKDRLSFEIWDKV</sequence>
<accession>A0A4P9VZ04</accession>
<dbReference type="UniPathway" id="UPA00077">
    <property type="reaction ID" value="UER00158"/>
</dbReference>
<dbReference type="GO" id="GO:0046655">
    <property type="term" value="P:folic acid metabolic process"/>
    <property type="evidence" value="ECO:0007669"/>
    <property type="project" value="TreeGrafter"/>
</dbReference>
<organism evidence="9 10">
    <name type="scientific">Blyttiomyces helicus</name>
    <dbReference type="NCBI Taxonomy" id="388810"/>
    <lineage>
        <taxon>Eukaryota</taxon>
        <taxon>Fungi</taxon>
        <taxon>Fungi incertae sedis</taxon>
        <taxon>Chytridiomycota</taxon>
        <taxon>Chytridiomycota incertae sedis</taxon>
        <taxon>Chytridiomycetes</taxon>
        <taxon>Chytridiomycetes incertae sedis</taxon>
        <taxon>Blyttiomyces</taxon>
    </lineage>
</organism>
<evidence type="ECO:0000256" key="4">
    <source>
        <dbReference type="ARBA" id="ARBA00022563"/>
    </source>
</evidence>
<dbReference type="SUPFAM" id="SSF53597">
    <property type="entry name" value="Dihydrofolate reductase-like"/>
    <property type="match status" value="1"/>
</dbReference>
<dbReference type="EMBL" id="ML000606">
    <property type="protein sequence ID" value="RKO84003.1"/>
    <property type="molecule type" value="Genomic_DNA"/>
</dbReference>
<dbReference type="PANTHER" id="PTHR48069:SF3">
    <property type="entry name" value="DIHYDROFOLATE REDUCTASE"/>
    <property type="match status" value="1"/>
</dbReference>
<evidence type="ECO:0000313" key="9">
    <source>
        <dbReference type="EMBL" id="RKO84003.1"/>
    </source>
</evidence>
<evidence type="ECO:0000256" key="1">
    <source>
        <dbReference type="ARBA" id="ARBA00004903"/>
    </source>
</evidence>
<dbReference type="InterPro" id="IPR017925">
    <property type="entry name" value="DHFR_CS"/>
</dbReference>
<evidence type="ECO:0000259" key="8">
    <source>
        <dbReference type="PROSITE" id="PS51330"/>
    </source>
</evidence>
<protein>
    <recommendedName>
        <fullName evidence="3">Dihydrofolate reductase</fullName>
        <ecNumber evidence="2">1.5.1.3</ecNumber>
    </recommendedName>
</protein>
<comment type="similarity">
    <text evidence="7">Belongs to the dihydrofolate reductase family.</text>
</comment>
<dbReference type="GO" id="GO:0006730">
    <property type="term" value="P:one-carbon metabolic process"/>
    <property type="evidence" value="ECO:0007669"/>
    <property type="project" value="UniProtKB-KW"/>
</dbReference>
<evidence type="ECO:0000256" key="7">
    <source>
        <dbReference type="RuleBase" id="RU004474"/>
    </source>
</evidence>
<keyword evidence="4" id="KW-0554">One-carbon metabolism</keyword>
<keyword evidence="5" id="KW-0521">NADP</keyword>
<dbReference type="PROSITE" id="PS51330">
    <property type="entry name" value="DHFR_2"/>
    <property type="match status" value="1"/>
</dbReference>
<dbReference type="CDD" id="cd00209">
    <property type="entry name" value="DHFR"/>
    <property type="match status" value="1"/>
</dbReference>
<proteinExistence type="inferred from homology"/>
<dbReference type="InterPro" id="IPR012259">
    <property type="entry name" value="DHFR"/>
</dbReference>
<name>A0A4P9VZ04_9FUNG</name>
<evidence type="ECO:0000313" key="10">
    <source>
        <dbReference type="Proteomes" id="UP000269721"/>
    </source>
</evidence>
<dbReference type="OrthoDB" id="414698at2759"/>
<dbReference type="InterPro" id="IPR001796">
    <property type="entry name" value="DHFR_dom"/>
</dbReference>
<keyword evidence="10" id="KW-1185">Reference proteome</keyword>
<dbReference type="Gene3D" id="3.40.430.10">
    <property type="entry name" value="Dihydrofolate Reductase, subunit A"/>
    <property type="match status" value="1"/>
</dbReference>
<dbReference type="GO" id="GO:0005739">
    <property type="term" value="C:mitochondrion"/>
    <property type="evidence" value="ECO:0007669"/>
    <property type="project" value="TreeGrafter"/>
</dbReference>
<dbReference type="PANTHER" id="PTHR48069">
    <property type="entry name" value="DIHYDROFOLATE REDUCTASE"/>
    <property type="match status" value="1"/>
</dbReference>
<dbReference type="PRINTS" id="PR00070">
    <property type="entry name" value="DHFR"/>
</dbReference>
<dbReference type="PROSITE" id="PS00075">
    <property type="entry name" value="DHFR_1"/>
    <property type="match status" value="1"/>
</dbReference>
<evidence type="ECO:0000256" key="2">
    <source>
        <dbReference type="ARBA" id="ARBA00012856"/>
    </source>
</evidence>
<dbReference type="Pfam" id="PF00186">
    <property type="entry name" value="DHFR_1"/>
    <property type="match status" value="1"/>
</dbReference>
<dbReference type="InterPro" id="IPR024072">
    <property type="entry name" value="DHFR-like_dom_sf"/>
</dbReference>
<evidence type="ECO:0000256" key="5">
    <source>
        <dbReference type="ARBA" id="ARBA00022857"/>
    </source>
</evidence>
<dbReference type="GO" id="GO:0050661">
    <property type="term" value="F:NADP binding"/>
    <property type="evidence" value="ECO:0007669"/>
    <property type="project" value="InterPro"/>
</dbReference>